<evidence type="ECO:0000313" key="2">
    <source>
        <dbReference type="EMBL" id="MFD1671397.1"/>
    </source>
</evidence>
<organism evidence="2 3">
    <name type="scientific">Agrilactobacillus yilanensis</name>
    <dbReference type="NCBI Taxonomy" id="2485997"/>
    <lineage>
        <taxon>Bacteria</taxon>
        <taxon>Bacillati</taxon>
        <taxon>Bacillota</taxon>
        <taxon>Bacilli</taxon>
        <taxon>Lactobacillales</taxon>
        <taxon>Lactobacillaceae</taxon>
        <taxon>Agrilactobacillus</taxon>
    </lineage>
</organism>
<proteinExistence type="predicted"/>
<keyword evidence="3" id="KW-1185">Reference proteome</keyword>
<feature type="domain" description="Bacterial archaeo-eukaryotic release factor family 6" evidence="1">
    <location>
        <begin position="129"/>
        <end position="273"/>
    </location>
</feature>
<protein>
    <recommendedName>
        <fullName evidence="1">Bacterial archaeo-eukaryotic release factor family 6 domain-containing protein</fullName>
    </recommendedName>
</protein>
<dbReference type="EMBL" id="JBHTOP010000007">
    <property type="protein sequence ID" value="MFD1671397.1"/>
    <property type="molecule type" value="Genomic_DNA"/>
</dbReference>
<dbReference type="Pfam" id="PF18848">
    <property type="entry name" value="baeRF_family6"/>
    <property type="match status" value="1"/>
</dbReference>
<name>A0ABW4J4V5_9LACO</name>
<dbReference type="Proteomes" id="UP001597267">
    <property type="component" value="Unassembled WGS sequence"/>
</dbReference>
<sequence>MALTDDLKKLVMDVTREGEGPYISIFMTIHPNDTNLQLDKVQYKKLVAQAQKDFIAAYPKREWPAYQEEFDMVGLERKIGRNGYQGLAVIASKTHVFKYYLTLAPEDQSYVSKNLYILPIIKNAQYNFDYDLVHLNKAGFSFYQVRRGLIKAVDLPAEAPTNFEKTISDPAFSAAEAQAAEHSGNAVYSGPAAPTPRSNDHVAHYLRVVDQYIRQKFTLLDHVPLVLVGSDEIQDQFRSISKNGMLEADIRTTKVAAKLDQAALNQLKQLINDQFKAQVKARVLQELDNARSGGREISGVDNVVQAAIEGRIRQVIIRENTVEHGVIDLDMNVDTKSPKAAAHNLLNDIAVVTLAFGGQVQVLTDAEMPIGQSVIGLLRGK</sequence>
<gene>
    <name evidence="2" type="ORF">ACFQ5M_04740</name>
</gene>
<reference evidence="3" key="1">
    <citation type="journal article" date="2019" name="Int. J. Syst. Evol. Microbiol.">
        <title>The Global Catalogue of Microorganisms (GCM) 10K type strain sequencing project: providing services to taxonomists for standard genome sequencing and annotation.</title>
        <authorList>
            <consortium name="The Broad Institute Genomics Platform"/>
            <consortium name="The Broad Institute Genome Sequencing Center for Infectious Disease"/>
            <person name="Wu L."/>
            <person name="Ma J."/>
        </authorList>
    </citation>
    <scope>NUCLEOTIDE SEQUENCE [LARGE SCALE GENOMIC DNA]</scope>
    <source>
        <strain evidence="3">CCM 8896</strain>
    </source>
</reference>
<comment type="caution">
    <text evidence="2">The sequence shown here is derived from an EMBL/GenBank/DDBJ whole genome shotgun (WGS) entry which is preliminary data.</text>
</comment>
<accession>A0ABW4J4V5</accession>
<evidence type="ECO:0000259" key="1">
    <source>
        <dbReference type="Pfam" id="PF18848"/>
    </source>
</evidence>
<dbReference type="InterPro" id="IPR040628">
    <property type="entry name" value="BaeRF_family6"/>
</dbReference>
<dbReference type="RefSeq" id="WP_125715409.1">
    <property type="nucleotide sequence ID" value="NZ_JBHTOP010000007.1"/>
</dbReference>
<evidence type="ECO:0000313" key="3">
    <source>
        <dbReference type="Proteomes" id="UP001597267"/>
    </source>
</evidence>